<comment type="caution">
    <text evidence="1">The sequence shown here is derived from an EMBL/GenBank/DDBJ whole genome shotgun (WGS) entry which is preliminary data.</text>
</comment>
<feature type="non-terminal residue" evidence="1">
    <location>
        <position position="1"/>
    </location>
</feature>
<dbReference type="Proteomes" id="UP000016630">
    <property type="component" value="Unassembled WGS sequence"/>
</dbReference>
<accession>A0A0E2LQ33</accession>
<dbReference type="PATRIC" id="fig|1227271.3.peg.1123"/>
<proteinExistence type="predicted"/>
<dbReference type="HOGENOM" id="CLU_1242440_0_0_10"/>
<gene>
    <name evidence="1" type="ORF">HMPREF1555_01286</name>
</gene>
<evidence type="ECO:0000313" key="1">
    <source>
        <dbReference type="EMBL" id="ERJ65816.1"/>
    </source>
</evidence>
<evidence type="ECO:0000313" key="2">
    <source>
        <dbReference type="Proteomes" id="UP000016630"/>
    </source>
</evidence>
<sequence>LLHLLIFQRSQEGKKTYPSGKKIPLPPIRGFYKSIKNRNAMRRMKYSKIFFLLMLFFTVSSSYAQLGGSTVPLKTVFSVNGFQLGEVYPEAVQKSRFQGARMNENETEFGIDRVFIYGSEEENNYTYFLFNADELQEFFIADKVFSLDIGRVKIKVGEPLDKLKNVPKLKMEQAIDYRAKPKPQPIKGAWVLRHPDLLEDAYRITVYEENGIVTALTGYVLP</sequence>
<dbReference type="EMBL" id="AWUW01000092">
    <property type="protein sequence ID" value="ERJ65816.1"/>
    <property type="molecule type" value="Genomic_DNA"/>
</dbReference>
<dbReference type="RefSeq" id="WP_021665564.1">
    <property type="nucleotide sequence ID" value="NZ_KI259183.1"/>
</dbReference>
<protein>
    <submittedName>
        <fullName evidence="1">Uncharacterized protein</fullName>
    </submittedName>
</protein>
<organism evidence="1 2">
    <name type="scientific">Porphyromonas gingivalis F0570</name>
    <dbReference type="NCBI Taxonomy" id="1227271"/>
    <lineage>
        <taxon>Bacteria</taxon>
        <taxon>Pseudomonadati</taxon>
        <taxon>Bacteroidota</taxon>
        <taxon>Bacteroidia</taxon>
        <taxon>Bacteroidales</taxon>
        <taxon>Porphyromonadaceae</taxon>
        <taxon>Porphyromonas</taxon>
    </lineage>
</organism>
<name>A0A0E2LQ33_PORGN</name>
<reference evidence="1 2" key="1">
    <citation type="submission" date="2013-06" db="EMBL/GenBank/DDBJ databases">
        <authorList>
            <person name="Weinstock G."/>
            <person name="Sodergren E."/>
            <person name="Lobos E.A."/>
            <person name="Fulton L."/>
            <person name="Fulton R."/>
            <person name="Courtney L."/>
            <person name="Fronick C."/>
            <person name="O'Laughlin M."/>
            <person name="Godfrey J."/>
            <person name="Wilson R.M."/>
            <person name="Miner T."/>
            <person name="Farmer C."/>
            <person name="Delehaunty K."/>
            <person name="Cordes M."/>
            <person name="Minx P."/>
            <person name="Tomlinson C."/>
            <person name="Chen J."/>
            <person name="Wollam A."/>
            <person name="Pepin K.H."/>
            <person name="Bhonagiri V."/>
            <person name="Zhang X."/>
            <person name="Warren W."/>
            <person name="Mitreva M."/>
            <person name="Mardis E.R."/>
            <person name="Wilson R.K."/>
        </authorList>
    </citation>
    <scope>NUCLEOTIDE SEQUENCE [LARGE SCALE GENOMIC DNA]</scope>
    <source>
        <strain evidence="1 2">F0570</strain>
    </source>
</reference>
<dbReference type="AlphaFoldDB" id="A0A0E2LQ33"/>